<dbReference type="InterPro" id="IPR005467">
    <property type="entry name" value="His_kinase_dom"/>
</dbReference>
<evidence type="ECO:0000256" key="6">
    <source>
        <dbReference type="ARBA" id="ARBA00022777"/>
    </source>
</evidence>
<dbReference type="SUPFAM" id="SSF158472">
    <property type="entry name" value="HAMP domain-like"/>
    <property type="match status" value="1"/>
</dbReference>
<keyword evidence="4" id="KW-0597">Phosphoprotein</keyword>
<dbReference type="Gene3D" id="3.30.565.10">
    <property type="entry name" value="Histidine kinase-like ATPase, C-terminal domain"/>
    <property type="match status" value="1"/>
</dbReference>
<dbReference type="AlphaFoldDB" id="A0A2R4VRA3"/>
<accession>A0A2R4VRA3</accession>
<evidence type="ECO:0000313" key="11">
    <source>
        <dbReference type="EMBL" id="AWB06956.1"/>
    </source>
</evidence>
<gene>
    <name evidence="11" type="ORF">A6A40_15900</name>
</gene>
<dbReference type="Pfam" id="PF02518">
    <property type="entry name" value="HATPase_c"/>
    <property type="match status" value="1"/>
</dbReference>
<dbReference type="PROSITE" id="PS50885">
    <property type="entry name" value="HAMP"/>
    <property type="match status" value="1"/>
</dbReference>
<keyword evidence="8" id="KW-1133">Transmembrane helix</keyword>
<feature type="transmembrane region" description="Helical" evidence="8">
    <location>
        <begin position="32"/>
        <end position="53"/>
    </location>
</feature>
<dbReference type="SMART" id="SM00387">
    <property type="entry name" value="HATPase_c"/>
    <property type="match status" value="1"/>
</dbReference>
<proteinExistence type="predicted"/>
<evidence type="ECO:0000256" key="3">
    <source>
        <dbReference type="ARBA" id="ARBA00012438"/>
    </source>
</evidence>
<keyword evidence="8" id="KW-0812">Transmembrane</keyword>
<dbReference type="EC" id="2.7.13.3" evidence="3"/>
<dbReference type="InterPro" id="IPR004358">
    <property type="entry name" value="Sig_transdc_His_kin-like_C"/>
</dbReference>
<keyword evidence="8" id="KW-0472">Membrane</keyword>
<evidence type="ECO:0000256" key="8">
    <source>
        <dbReference type="SAM" id="Phobius"/>
    </source>
</evidence>
<evidence type="ECO:0000259" key="10">
    <source>
        <dbReference type="PROSITE" id="PS50885"/>
    </source>
</evidence>
<name>A0A2R4VRA3_9PROT</name>
<evidence type="ECO:0000313" key="12">
    <source>
        <dbReference type="Proteomes" id="UP000077405"/>
    </source>
</evidence>
<sequence length="556" mass="58511">MQGSSARGASAVSGAFARIGAAFSESLMMRTVGMICLPLLLAVGLAVVVAISYSSRDARTALEARARQTVALLAGGVGDALWNVDRLAAQAMLRPLSDDPDFVGAIIVESGGSVFLRLGDAGPSRHGLIVEQVSLIRPAAGGQAAGQAGEPGAGQRIGQLQLYLTTARAEQIINSRAWAIAWSGLGLLAAVCCLLAAIVRGVTLPIHRMTDCMAMLAAGRVDLEIPRIDRRDEVGRMAAALGTLKQHAAERLEFIERQARHMEVIEEIVAKRTEELSAALETLKRAQNELIRSEKLAALGGMVAAIAHEINTPIGSGLTVATTLSEKVTEFQAILEGKELRRSVIRAYSGSFGTASQLLVGNLLRASELIGRFKRVAVDQTGELRRRFELDVVCGEVVAMLRPTYRHSPVSIDLKLPAGVVMDSFPGALGQVLTNLMTNAMIHGFADASVAGTITIAAVLEEDGRHVALTVADDGAGIPVAVLPRIFDPFFSTKLGSGGSGLGLHIVYAIVMRVLGGVVAVESQIGQGTRFSMVMPLVAPRQSGHDAAEETVAMPS</sequence>
<dbReference type="PANTHER" id="PTHR43065:SF42">
    <property type="entry name" value="TWO-COMPONENT SENSOR PPRA"/>
    <property type="match status" value="1"/>
</dbReference>
<organism evidence="11 12">
    <name type="scientific">Azospirillum humicireducens</name>
    <dbReference type="NCBI Taxonomy" id="1226968"/>
    <lineage>
        <taxon>Bacteria</taxon>
        <taxon>Pseudomonadati</taxon>
        <taxon>Pseudomonadota</taxon>
        <taxon>Alphaproteobacteria</taxon>
        <taxon>Rhodospirillales</taxon>
        <taxon>Azospirillaceae</taxon>
        <taxon>Azospirillum</taxon>
    </lineage>
</organism>
<geneLocation type="plasmid" evidence="11 12">
    <name>pYZ1</name>
</geneLocation>
<comment type="catalytic activity">
    <reaction evidence="1">
        <text>ATP + protein L-histidine = ADP + protein N-phospho-L-histidine.</text>
        <dbReference type="EC" id="2.7.13.3"/>
    </reaction>
</comment>
<reference evidence="11 12" key="1">
    <citation type="submission" date="2018-04" db="EMBL/GenBank/DDBJ databases">
        <title>Complete genome sequence of the nitrogen-fixing bacterium Azospirillum humicireducens type strain SgZ-5.</title>
        <authorList>
            <person name="Yu Z."/>
        </authorList>
    </citation>
    <scope>NUCLEOTIDE SEQUENCE [LARGE SCALE GENOMIC DNA]</scope>
    <source>
        <strain evidence="11 12">SgZ-5</strain>
        <plasmid evidence="11 12">pYZ1</plasmid>
    </source>
</reference>
<keyword evidence="5" id="KW-0808">Transferase</keyword>
<keyword evidence="12" id="KW-1185">Reference proteome</keyword>
<dbReference type="PANTHER" id="PTHR43065">
    <property type="entry name" value="SENSOR HISTIDINE KINASE"/>
    <property type="match status" value="1"/>
</dbReference>
<dbReference type="GO" id="GO:0004673">
    <property type="term" value="F:protein histidine kinase activity"/>
    <property type="evidence" value="ECO:0007669"/>
    <property type="project" value="UniProtKB-EC"/>
</dbReference>
<dbReference type="Pfam" id="PF00672">
    <property type="entry name" value="HAMP"/>
    <property type="match status" value="1"/>
</dbReference>
<dbReference type="Gene3D" id="1.10.287.130">
    <property type="match status" value="1"/>
</dbReference>
<dbReference type="SMART" id="SM00304">
    <property type="entry name" value="HAMP"/>
    <property type="match status" value="1"/>
</dbReference>
<evidence type="ECO:0000256" key="1">
    <source>
        <dbReference type="ARBA" id="ARBA00000085"/>
    </source>
</evidence>
<keyword evidence="11" id="KW-0614">Plasmid</keyword>
<evidence type="ECO:0000256" key="4">
    <source>
        <dbReference type="ARBA" id="ARBA00022553"/>
    </source>
</evidence>
<dbReference type="Proteomes" id="UP000077405">
    <property type="component" value="Plasmid pYZ1"/>
</dbReference>
<dbReference type="PRINTS" id="PR00344">
    <property type="entry name" value="BCTRLSENSOR"/>
</dbReference>
<dbReference type="InterPro" id="IPR003660">
    <property type="entry name" value="HAMP_dom"/>
</dbReference>
<evidence type="ECO:0000256" key="2">
    <source>
        <dbReference type="ARBA" id="ARBA00004370"/>
    </source>
</evidence>
<keyword evidence="7" id="KW-0175">Coiled coil</keyword>
<feature type="domain" description="Histidine kinase" evidence="9">
    <location>
        <begin position="305"/>
        <end position="539"/>
    </location>
</feature>
<dbReference type="Gene3D" id="6.10.340.10">
    <property type="match status" value="1"/>
</dbReference>
<dbReference type="GO" id="GO:0007165">
    <property type="term" value="P:signal transduction"/>
    <property type="evidence" value="ECO:0007669"/>
    <property type="project" value="InterPro"/>
</dbReference>
<feature type="coiled-coil region" evidence="7">
    <location>
        <begin position="269"/>
        <end position="296"/>
    </location>
</feature>
<dbReference type="PROSITE" id="PS50109">
    <property type="entry name" value="HIS_KIN"/>
    <property type="match status" value="1"/>
</dbReference>
<dbReference type="EMBL" id="CP028902">
    <property type="protein sequence ID" value="AWB06956.1"/>
    <property type="molecule type" value="Genomic_DNA"/>
</dbReference>
<keyword evidence="6 11" id="KW-0418">Kinase</keyword>
<dbReference type="KEGG" id="ahu:A6A40_15900"/>
<feature type="transmembrane region" description="Helical" evidence="8">
    <location>
        <begin position="177"/>
        <end position="199"/>
    </location>
</feature>
<dbReference type="InterPro" id="IPR003594">
    <property type="entry name" value="HATPase_dom"/>
</dbReference>
<dbReference type="GO" id="GO:0016020">
    <property type="term" value="C:membrane"/>
    <property type="evidence" value="ECO:0007669"/>
    <property type="project" value="UniProtKB-SubCell"/>
</dbReference>
<feature type="domain" description="HAMP" evidence="10">
    <location>
        <begin position="200"/>
        <end position="253"/>
    </location>
</feature>
<evidence type="ECO:0000256" key="7">
    <source>
        <dbReference type="SAM" id="Coils"/>
    </source>
</evidence>
<dbReference type="CDD" id="cd06225">
    <property type="entry name" value="HAMP"/>
    <property type="match status" value="1"/>
</dbReference>
<evidence type="ECO:0000256" key="5">
    <source>
        <dbReference type="ARBA" id="ARBA00022679"/>
    </source>
</evidence>
<dbReference type="OrthoDB" id="7325042at2"/>
<evidence type="ECO:0000259" key="9">
    <source>
        <dbReference type="PROSITE" id="PS50109"/>
    </source>
</evidence>
<protein>
    <recommendedName>
        <fullName evidence="3">histidine kinase</fullName>
        <ecNumber evidence="3">2.7.13.3</ecNumber>
    </recommendedName>
</protein>
<dbReference type="SUPFAM" id="SSF55874">
    <property type="entry name" value="ATPase domain of HSP90 chaperone/DNA topoisomerase II/histidine kinase"/>
    <property type="match status" value="1"/>
</dbReference>
<dbReference type="InterPro" id="IPR036890">
    <property type="entry name" value="HATPase_C_sf"/>
</dbReference>
<comment type="subcellular location">
    <subcellularLocation>
        <location evidence="2">Membrane</location>
    </subcellularLocation>
</comment>